<sequence>MINKNFITSKKCPLSYLAIFNPSFGSFEDSLHHQIFFFISETFLSPDDQLHNIGLIQGILQFSKSFEEKVSNEYIQSENHVIIIIQVEDGWYIVASFSDAFLKANPIFFPPFTVLFHHLYHAHEQYQLIYGLLNHTLQKDGRSVLEIQLNDWWTKWVWNLNVTLNDPSILYNAIDMSLVSPDFYLEEKLIKNINELKANNDRILDLVILSVLFPISKCSVGNYKGCLYAGDGSISKKCIKILYDWLKCEIKEFTINKVCEKNTNQNSVKSNNNKDKKKEAVLLVSNSRINSLKNNYKLLSSSWIPTNLFSLPSTSTDMDSFISFMSENKFSLENSSSIYNYDFKNNIFKNNNSTLGSFIYGLVEKNSSDSIIFEKKLYIGNNQINQDNIYSTPNEMNNPDAGILKLNTILDSQYISVSVYYSYPFLYMIPLKNQNIDTSSEKLFVKNNIFYINLQCSLEKITAELQSYFIDYSKNQSSFFWHIIFDPNTRQLYNNIPYLDEDKKNEHIEKSLSFKELSHIHCYILKIFDQIKNTEKENKLKEYILKTSLGFWICYLYNDGKHIVLIMKKDKNKENIINGSFENIFQEAKKYVSELLHTSNIKV</sequence>
<dbReference type="EMBL" id="JABTEG010000001">
    <property type="protein sequence ID" value="KAG4306118.1"/>
    <property type="molecule type" value="Genomic_DNA"/>
</dbReference>
<dbReference type="Proteomes" id="UP000768646">
    <property type="component" value="Unassembled WGS sequence"/>
</dbReference>
<comment type="caution">
    <text evidence="1">The sequence shown here is derived from an EMBL/GenBank/DDBJ whole genome shotgun (WGS) entry which is preliminary data.</text>
</comment>
<accession>A0ACB7CEU5</accession>
<reference evidence="1 2" key="1">
    <citation type="journal article" date="2021" name="Commun. Biol.">
        <title>Genomic insights into the host specific adaptation of the Pneumocystis genus.</title>
        <authorList>
            <person name="Cisse O.H."/>
            <person name="Ma L."/>
            <person name="Dekker J.P."/>
            <person name="Khil P.P."/>
            <person name="Youn J.-H."/>
            <person name="Brenchley J.M."/>
            <person name="Blair R."/>
            <person name="Pahar B."/>
            <person name="Chabe M."/>
            <person name="Van Rompay K.K.A."/>
            <person name="Keesler R."/>
            <person name="Sukura A."/>
            <person name="Hirsch V."/>
            <person name="Kutty G."/>
            <person name="Liu Y."/>
            <person name="Peng L."/>
            <person name="Chen J."/>
            <person name="Song J."/>
            <person name="Weissenbacher-Lang C."/>
            <person name="Xu J."/>
            <person name="Upham N.S."/>
            <person name="Stajich J.E."/>
            <person name="Cuomo C.A."/>
            <person name="Cushion M.T."/>
            <person name="Kovacs J.A."/>
        </authorList>
    </citation>
    <scope>NUCLEOTIDE SEQUENCE [LARGE SCALE GENOMIC DNA]</scope>
    <source>
        <strain evidence="1 2">RABM</strain>
    </source>
</reference>
<evidence type="ECO:0000313" key="1">
    <source>
        <dbReference type="EMBL" id="KAG4306118.1"/>
    </source>
</evidence>
<name>A0ACB7CEU5_9ASCO</name>
<protein>
    <submittedName>
        <fullName evidence="1">Uncharacterized protein</fullName>
    </submittedName>
</protein>
<gene>
    <name evidence="1" type="ORF">PORY_000106</name>
</gene>
<organism evidence="1 2">
    <name type="scientific">Pneumocystis oryctolagi</name>
    <dbReference type="NCBI Taxonomy" id="42067"/>
    <lineage>
        <taxon>Eukaryota</taxon>
        <taxon>Fungi</taxon>
        <taxon>Dikarya</taxon>
        <taxon>Ascomycota</taxon>
        <taxon>Taphrinomycotina</taxon>
        <taxon>Pneumocystomycetes</taxon>
        <taxon>Pneumocystaceae</taxon>
        <taxon>Pneumocystis</taxon>
    </lineage>
</organism>
<evidence type="ECO:0000313" key="2">
    <source>
        <dbReference type="Proteomes" id="UP000768646"/>
    </source>
</evidence>
<keyword evidence="2" id="KW-1185">Reference proteome</keyword>
<proteinExistence type="predicted"/>